<dbReference type="HOGENOM" id="CLU_026852_0_0_10"/>
<evidence type="ECO:0000313" key="4">
    <source>
        <dbReference type="Proteomes" id="UP000014140"/>
    </source>
</evidence>
<evidence type="ECO:0000313" key="3">
    <source>
        <dbReference type="EMBL" id="EOS17161.1"/>
    </source>
</evidence>
<keyword evidence="4" id="KW-1185">Reference proteome</keyword>
<organism evidence="3 4">
    <name type="scientific">Parabacteroides goldsteinii dnLKV18</name>
    <dbReference type="NCBI Taxonomy" id="1235789"/>
    <lineage>
        <taxon>Bacteria</taxon>
        <taxon>Pseudomonadati</taxon>
        <taxon>Bacteroidota</taxon>
        <taxon>Bacteroidia</taxon>
        <taxon>Bacteroidales</taxon>
        <taxon>Tannerellaceae</taxon>
        <taxon>Parabacteroides</taxon>
    </lineage>
</organism>
<evidence type="ECO:0000259" key="2">
    <source>
        <dbReference type="Pfam" id="PF12984"/>
    </source>
</evidence>
<dbReference type="InterPro" id="IPR011990">
    <property type="entry name" value="TPR-like_helical_dom_sf"/>
</dbReference>
<feature type="chain" id="PRO_5004487657" description="DUF3868 domain-containing protein" evidence="1">
    <location>
        <begin position="26"/>
        <end position="502"/>
    </location>
</feature>
<dbReference type="PATRIC" id="fig|1235789.3.peg.3060"/>
<dbReference type="Pfam" id="PF12984">
    <property type="entry name" value="DUF3868"/>
    <property type="match status" value="1"/>
</dbReference>
<proteinExistence type="predicted"/>
<gene>
    <name evidence="3" type="ORF">C803_03060</name>
</gene>
<dbReference type="Gene3D" id="1.25.40.10">
    <property type="entry name" value="Tetratricopeptide repeat domain"/>
    <property type="match status" value="1"/>
</dbReference>
<comment type="caution">
    <text evidence="3">The sequence shown here is derived from an EMBL/GenBank/DDBJ whole genome shotgun (WGS) entry which is preliminary data.</text>
</comment>
<evidence type="ECO:0000256" key="1">
    <source>
        <dbReference type="SAM" id="SignalP"/>
    </source>
</evidence>
<sequence>MMKRNIQFIICLLAFTCLNVLQVKAQSRSFEGSITVNPVRLEQVGDSLYIDMDIVLNGVKVKSTRGVDLIPQLVSSEKSCNLPEVTMKGRDEYRVYERSLSLMNAAEKAGYEKPYIVKRVHRPTSETIQYRYILPYESWMADAHLDIQRDECGCGETLLMKVEPVVDRVTLEYIPEPYAIVPHMAFIKPVVEEIKRRDIQVESFLDFEVNKVDIRPEYMNNPQELAKIRTMIDELKSDPSVEVKSLDIVGYASPEGSLANNKRLSEGRAMALRDYLGSRYDFRRNQYQTIFGGENWDGLVKALEAGDMDYKEEVLAIIDNYPLETERKAKLKQLQSGMPYQYLLRNVYPRLRVAVCKVNFNVKNFDVEEAKEVIKTRPQNLSLNEMFMVANSYPAGSQEFVDVFEVAVRMYPENEIANMNAAAAAILRKDLVAAERYLNKVDSKEPEYINSRGVVALLKGDYKQAEKYLKAAAGSGLEAAKDNLDELAKKKANIAEIEKTIR</sequence>
<reference evidence="3 4" key="1">
    <citation type="submission" date="2013-04" db="EMBL/GenBank/DDBJ databases">
        <title>The Genome Sequence of Parabacteroides goldsteinii dnLKV18.</title>
        <authorList>
            <consortium name="The Broad Institute Genomics Platform"/>
            <consortium name="The Broad Institute Genome Sequencing Center for Infectious Disease"/>
            <person name="Earl A."/>
            <person name="Xavier R."/>
            <person name="Kuhn K."/>
            <person name="Stappenbeck T."/>
            <person name="Walker B."/>
            <person name="Young S."/>
            <person name="Zeng Q."/>
            <person name="Gargeya S."/>
            <person name="Fitzgerald M."/>
            <person name="Haas B."/>
            <person name="Abouelleil A."/>
            <person name="Allen A.W."/>
            <person name="Alvarado L."/>
            <person name="Arachchi H.M."/>
            <person name="Berlin A.M."/>
            <person name="Chapman S.B."/>
            <person name="Gainer-Dewar J."/>
            <person name="Goldberg J."/>
            <person name="Griggs A."/>
            <person name="Gujja S."/>
            <person name="Hansen M."/>
            <person name="Howarth C."/>
            <person name="Imamovic A."/>
            <person name="Ireland A."/>
            <person name="Larimer J."/>
            <person name="McCowan C."/>
            <person name="Murphy C."/>
            <person name="Pearson M."/>
            <person name="Poon T.W."/>
            <person name="Priest M."/>
            <person name="Roberts A."/>
            <person name="Saif S."/>
            <person name="Shea T."/>
            <person name="Sisk P."/>
            <person name="Sykes S."/>
            <person name="Wortman J."/>
            <person name="Nusbaum C."/>
            <person name="Birren B."/>
        </authorList>
    </citation>
    <scope>NUCLEOTIDE SEQUENCE [LARGE SCALE GENOMIC DNA]</scope>
    <source>
        <strain evidence="4">dnLKV18</strain>
    </source>
</reference>
<feature type="domain" description="DUF3868" evidence="2">
    <location>
        <begin position="4"/>
        <end position="114"/>
    </location>
</feature>
<dbReference type="SUPFAM" id="SSF48452">
    <property type="entry name" value="TPR-like"/>
    <property type="match status" value="1"/>
</dbReference>
<dbReference type="SUPFAM" id="SSF103088">
    <property type="entry name" value="OmpA-like"/>
    <property type="match status" value="1"/>
</dbReference>
<dbReference type="InterPro" id="IPR024480">
    <property type="entry name" value="DUF3868"/>
</dbReference>
<name>S0GHN9_9BACT</name>
<dbReference type="Gene3D" id="3.30.1330.60">
    <property type="entry name" value="OmpA-like domain"/>
    <property type="match status" value="1"/>
</dbReference>
<feature type="signal peptide" evidence="1">
    <location>
        <begin position="1"/>
        <end position="25"/>
    </location>
</feature>
<dbReference type="InterPro" id="IPR036737">
    <property type="entry name" value="OmpA-like_sf"/>
</dbReference>
<dbReference type="RefSeq" id="WP_010801884.1">
    <property type="nucleotide sequence ID" value="NZ_KE159519.1"/>
</dbReference>
<dbReference type="Proteomes" id="UP000014140">
    <property type="component" value="Unassembled WGS sequence"/>
</dbReference>
<dbReference type="EMBL" id="ASSQ01000015">
    <property type="protein sequence ID" value="EOS17161.1"/>
    <property type="molecule type" value="Genomic_DNA"/>
</dbReference>
<keyword evidence="1" id="KW-0732">Signal</keyword>
<dbReference type="AlphaFoldDB" id="S0GHN9"/>
<accession>S0GHN9</accession>
<protein>
    <recommendedName>
        <fullName evidence="2">DUF3868 domain-containing protein</fullName>
    </recommendedName>
</protein>